<evidence type="ECO:0000259" key="13">
    <source>
        <dbReference type="Pfam" id="PF00703"/>
    </source>
</evidence>
<dbReference type="SUPFAM" id="SSF49785">
    <property type="entry name" value="Galactose-binding domain-like"/>
    <property type="match status" value="1"/>
</dbReference>
<comment type="subcellular location">
    <subcellularLocation>
        <location evidence="2">Secreted</location>
    </subcellularLocation>
</comment>
<evidence type="ECO:0000259" key="15">
    <source>
        <dbReference type="Pfam" id="PF17786"/>
    </source>
</evidence>
<feature type="domain" description="Beta-mannosidase Ig-fold" evidence="14">
    <location>
        <begin position="741"/>
        <end position="816"/>
    </location>
</feature>
<evidence type="ECO:0000256" key="4">
    <source>
        <dbReference type="ARBA" id="ARBA00011738"/>
    </source>
</evidence>
<dbReference type="Proteomes" id="UP001149400">
    <property type="component" value="Unassembled WGS sequence"/>
</dbReference>
<feature type="domain" description="Mannosidase Ig/CBM-like" evidence="15">
    <location>
        <begin position="653"/>
        <end position="729"/>
    </location>
</feature>
<evidence type="ECO:0000313" key="17">
    <source>
        <dbReference type="EMBL" id="MDD1792568.1"/>
    </source>
</evidence>
<feature type="domain" description="Glycoside hydrolase family 2 immunoglobulin-like beta-sandwich" evidence="13">
    <location>
        <begin position="253"/>
        <end position="297"/>
    </location>
</feature>
<reference evidence="17" key="1">
    <citation type="submission" date="2021-12" db="EMBL/GenBank/DDBJ databases">
        <title>Enterovibrio ZSDZ35 sp. nov. and Enterovibrio ZSDZ42 sp. nov., isolated from coastal seawater in Qingdao.</title>
        <authorList>
            <person name="Zhang P."/>
        </authorList>
    </citation>
    <scope>NUCLEOTIDE SEQUENCE</scope>
    <source>
        <strain evidence="17">ZSDZ42</strain>
    </source>
</reference>
<dbReference type="Pfam" id="PF17753">
    <property type="entry name" value="Ig_mannosidase"/>
    <property type="match status" value="1"/>
</dbReference>
<comment type="subunit">
    <text evidence="4">Homodimer.</text>
</comment>
<dbReference type="Gene3D" id="2.60.120.260">
    <property type="entry name" value="Galactose-binding domain-like"/>
    <property type="match status" value="1"/>
</dbReference>
<dbReference type="Pfam" id="PF17786">
    <property type="entry name" value="Mannosidase_ig"/>
    <property type="match status" value="1"/>
</dbReference>
<comment type="pathway">
    <text evidence="3">Glycan metabolism; N-glycan degradation.</text>
</comment>
<keyword evidence="6" id="KW-0964">Secreted</keyword>
<dbReference type="EMBL" id="JAJUBC010000004">
    <property type="protein sequence ID" value="MDD1792568.1"/>
    <property type="molecule type" value="Genomic_DNA"/>
</dbReference>
<dbReference type="PANTHER" id="PTHR43730">
    <property type="entry name" value="BETA-MANNOSIDASE"/>
    <property type="match status" value="1"/>
</dbReference>
<evidence type="ECO:0000256" key="6">
    <source>
        <dbReference type="ARBA" id="ARBA00022525"/>
    </source>
</evidence>
<dbReference type="InterPro" id="IPR041625">
    <property type="entry name" value="Beta-mannosidase_Ig"/>
</dbReference>
<evidence type="ECO:0000256" key="8">
    <source>
        <dbReference type="ARBA" id="ARBA00023180"/>
    </source>
</evidence>
<dbReference type="InterPro" id="IPR054593">
    <property type="entry name" value="Beta-mannosidase-like_N2"/>
</dbReference>
<name>A0ABT5QX39_9GAMM</name>
<feature type="domain" description="Beta-mannosidase-like galactose-binding" evidence="16">
    <location>
        <begin position="10"/>
        <end position="181"/>
    </location>
</feature>
<dbReference type="Pfam" id="PF22666">
    <property type="entry name" value="Glyco_hydro_2_N2"/>
    <property type="match status" value="1"/>
</dbReference>
<dbReference type="RefSeq" id="WP_274163465.1">
    <property type="nucleotide sequence ID" value="NZ_JAJUBC010000004.1"/>
</dbReference>
<evidence type="ECO:0000256" key="12">
    <source>
        <dbReference type="ARBA" id="ARBA00041614"/>
    </source>
</evidence>
<comment type="caution">
    <text evidence="17">The sequence shown here is derived from an EMBL/GenBank/DDBJ whole genome shotgun (WGS) entry which is preliminary data.</text>
</comment>
<evidence type="ECO:0000256" key="1">
    <source>
        <dbReference type="ARBA" id="ARBA00000829"/>
    </source>
</evidence>
<organism evidence="17 18">
    <name type="scientific">Enterovibrio gelatinilyticus</name>
    <dbReference type="NCBI Taxonomy" id="2899819"/>
    <lineage>
        <taxon>Bacteria</taxon>
        <taxon>Pseudomonadati</taxon>
        <taxon>Pseudomonadota</taxon>
        <taxon>Gammaproteobacteria</taxon>
        <taxon>Vibrionales</taxon>
        <taxon>Vibrionaceae</taxon>
        <taxon>Enterovibrio</taxon>
    </lineage>
</organism>
<evidence type="ECO:0000256" key="11">
    <source>
        <dbReference type="ARBA" id="ARBA00041069"/>
    </source>
</evidence>
<evidence type="ECO:0000259" key="16">
    <source>
        <dbReference type="Pfam" id="PF22666"/>
    </source>
</evidence>
<evidence type="ECO:0000256" key="5">
    <source>
        <dbReference type="ARBA" id="ARBA00012754"/>
    </source>
</evidence>
<dbReference type="Gene3D" id="3.20.20.80">
    <property type="entry name" value="Glycosidases"/>
    <property type="match status" value="1"/>
</dbReference>
<dbReference type="Gene3D" id="2.60.40.10">
    <property type="entry name" value="Immunoglobulins"/>
    <property type="match status" value="2"/>
</dbReference>
<keyword evidence="7 17" id="KW-0378">Hydrolase</keyword>
<accession>A0ABT5QX39</accession>
<evidence type="ECO:0000256" key="2">
    <source>
        <dbReference type="ARBA" id="ARBA00004613"/>
    </source>
</evidence>
<dbReference type="InterPro" id="IPR036156">
    <property type="entry name" value="Beta-gal/glucu_dom_sf"/>
</dbReference>
<dbReference type="PANTHER" id="PTHR43730:SF1">
    <property type="entry name" value="BETA-MANNOSIDASE"/>
    <property type="match status" value="1"/>
</dbReference>
<dbReference type="Pfam" id="PF00703">
    <property type="entry name" value="Glyco_hydro_2"/>
    <property type="match status" value="1"/>
</dbReference>
<sequence length="823" mass="93950">MTMLKLDGEWALTSLTDASIVAPIMLPGDVHSALLAADIIPDPYLGCNETKVQWVGEHDWLLEKTFIVDADLLDAKAVDLTLSMVDTMAEIVLNDETILLCSNMFRHYRRDVRPFLRDGENTLRVTLKRADIEAKARAERLPFPVPWAVGNNQIPHMNTLRKTQCHSGWDWGICLLVSGIYDSIRLQAISDVRLQQVRSAQQWHSDGSCDVSAIISAECITPEHISLGAVAQIECCLVSPDGESMSQSIALTGSEVECCFRVTQPKRWWPAGYGEQPLYTLTVTTDGQTIEKRLGLRELYLETGEDDVGAAMTFVVNDKAIMAKGANWIPLDAMPSKQTPEDYRRLLEDAKAANMNMIRVWGGGMYERDTFYDLCDELGLLVWQDLMFSCALYPSTPDFLRDVEQEITEQVRRLSDHPSLALWCGDNEVIGAINWYPESRANREKYVVNYDRLSRVLQEVVEREDTSRRFWASSPCNGELDFGDAWHDDNKGDMHFWDVWHSGKSFDAYSSIKPRFCSEFGYQSWPSLPTVKTFASEEDWNVTSPTFEQHQKNGRGNSIITEMFTRYFRFPSDFSQMLYLSQVQQALAIKTASEYWRANKPVCRGILYWQLNDCWPVSSWSSIEYTGRWKQLHYHAKRFFAPQLAVFIDDGETLKLNVINDEHRKLGAKGQVTWYDWQGEVIDTWPVEATLEEDGNQVLWQCDRNVINERKHEGFFHVDMVCDGHALSNTWFDDVYKRLPLPSAKVEANVFEKNGTLTITLTTDKPAFFVHPEFEGEGRFNDSSFTLMPCNPVTLTYTGSASAEEMSSKLSIYHLVQSYTPTH</sequence>
<proteinExistence type="inferred from homology"/>
<comment type="catalytic activity">
    <reaction evidence="1">
        <text>Hydrolysis of terminal, non-reducing beta-D-mannose residues in beta-D-mannosides.</text>
        <dbReference type="EC" id="3.2.1.25"/>
    </reaction>
</comment>
<dbReference type="InterPro" id="IPR008979">
    <property type="entry name" value="Galactose-bd-like_sf"/>
</dbReference>
<evidence type="ECO:0000256" key="10">
    <source>
        <dbReference type="ARBA" id="ARBA00038429"/>
    </source>
</evidence>
<dbReference type="EC" id="3.2.1.25" evidence="5"/>
<dbReference type="InterPro" id="IPR017853">
    <property type="entry name" value="GH"/>
</dbReference>
<gene>
    <name evidence="17" type="ORF">LRP50_05425</name>
</gene>
<keyword evidence="18" id="KW-1185">Reference proteome</keyword>
<dbReference type="GO" id="GO:0016787">
    <property type="term" value="F:hydrolase activity"/>
    <property type="evidence" value="ECO:0007669"/>
    <property type="project" value="UniProtKB-KW"/>
</dbReference>
<evidence type="ECO:0000256" key="3">
    <source>
        <dbReference type="ARBA" id="ARBA00004740"/>
    </source>
</evidence>
<dbReference type="InterPro" id="IPR006102">
    <property type="entry name" value="Ig-like_GH2"/>
</dbReference>
<keyword evidence="8" id="KW-0325">Glycoprotein</keyword>
<dbReference type="InterPro" id="IPR050887">
    <property type="entry name" value="Beta-mannosidase_GH2"/>
</dbReference>
<evidence type="ECO:0000313" key="18">
    <source>
        <dbReference type="Proteomes" id="UP001149400"/>
    </source>
</evidence>
<comment type="similarity">
    <text evidence="10">Belongs to the glycosyl hydrolase 2 family. Beta-mannosidase B subfamily.</text>
</comment>
<evidence type="ECO:0000256" key="7">
    <source>
        <dbReference type="ARBA" id="ARBA00022801"/>
    </source>
</evidence>
<protein>
    <recommendedName>
        <fullName evidence="11">Beta-mannosidase B</fullName>
        <ecNumber evidence="5">3.2.1.25</ecNumber>
    </recommendedName>
    <alternativeName>
        <fullName evidence="12">Mannanase B</fullName>
    </alternativeName>
</protein>
<dbReference type="SUPFAM" id="SSF49303">
    <property type="entry name" value="beta-Galactosidase/glucuronidase domain"/>
    <property type="match status" value="3"/>
</dbReference>
<dbReference type="InterPro" id="IPR013783">
    <property type="entry name" value="Ig-like_fold"/>
</dbReference>
<dbReference type="SUPFAM" id="SSF51445">
    <property type="entry name" value="(Trans)glycosidases"/>
    <property type="match status" value="1"/>
</dbReference>
<dbReference type="InterPro" id="IPR041447">
    <property type="entry name" value="Mannosidase_ig"/>
</dbReference>
<keyword evidence="9" id="KW-0326">Glycosidase</keyword>
<evidence type="ECO:0000256" key="9">
    <source>
        <dbReference type="ARBA" id="ARBA00023295"/>
    </source>
</evidence>
<evidence type="ECO:0000259" key="14">
    <source>
        <dbReference type="Pfam" id="PF17753"/>
    </source>
</evidence>